<dbReference type="Proteomes" id="UP000422569">
    <property type="component" value="Chromosome"/>
</dbReference>
<gene>
    <name evidence="3" type="ORF">F7D14_07870</name>
</gene>
<evidence type="ECO:0000256" key="1">
    <source>
        <dbReference type="SAM" id="Coils"/>
    </source>
</evidence>
<proteinExistence type="predicted"/>
<keyword evidence="2" id="KW-0812">Transmembrane</keyword>
<name>A0A6B8M4Y2_9HYPH</name>
<evidence type="ECO:0000313" key="4">
    <source>
        <dbReference type="Proteomes" id="UP000422569"/>
    </source>
</evidence>
<sequence length="423" mass="46628">MPDTVAQNAQQVAFPRSHEAIGPDDADRIAKAISRALRRAANRSRAPSSVIAGGGYAVRRGEKAFQKGLWGSFAFCVIAPVFVASVYWGLIASKQYLTETKFALRGSESSFAALGVSGGDEKQLQDSQVVTNYILGRSMVYTLDKSIDLRRIFSRPGIDYFSGFDSDDPIEMLEKYWKKRVDASVDLMSGIISVQVRAFTPEDSLLISQKIIDLSEKLVNEMSTRSRRDALEQAQSELTRAEEHLKIATVNMRDARNAEGVLDAPAAAEALNKIITKLRLDLAAAQESLALQSSASATQSPQVKLLNARVDSLKKQIAEYTAQIASRENSATLADRAGVLSERQVELGLAQQQYALASSTYESARIDLERQRAYLVPFLRPTLAEKSIYPRRWIEWSIIVAPAVLGWAILVGLAFLVRDHMAK</sequence>
<evidence type="ECO:0000256" key="2">
    <source>
        <dbReference type="SAM" id="Phobius"/>
    </source>
</evidence>
<keyword evidence="2" id="KW-1133">Transmembrane helix</keyword>
<feature type="coiled-coil region" evidence="1">
    <location>
        <begin position="231"/>
        <end position="330"/>
    </location>
</feature>
<reference evidence="3 4" key="1">
    <citation type="submission" date="2019-09" db="EMBL/GenBank/DDBJ databases">
        <title>Isolation and complete genome sequencing of Methylocystis species.</title>
        <authorList>
            <person name="Rumah B.L."/>
            <person name="Stead C.E."/>
            <person name="Stevens B.C."/>
            <person name="Minton N.P."/>
            <person name="Grosse-Honebrink A."/>
            <person name="Zhang Y."/>
        </authorList>
    </citation>
    <scope>NUCLEOTIDE SEQUENCE [LARGE SCALE GENOMIC DNA]</scope>
    <source>
        <strain evidence="3 4">BRCS2</strain>
    </source>
</reference>
<dbReference type="GO" id="GO:0004713">
    <property type="term" value="F:protein tyrosine kinase activity"/>
    <property type="evidence" value="ECO:0007669"/>
    <property type="project" value="TreeGrafter"/>
</dbReference>
<keyword evidence="4" id="KW-1185">Reference proteome</keyword>
<dbReference type="PANTHER" id="PTHR32309">
    <property type="entry name" value="TYROSINE-PROTEIN KINASE"/>
    <property type="match status" value="1"/>
</dbReference>
<protein>
    <recommendedName>
        <fullName evidence="5">Capsule biosynthesis protein</fullName>
    </recommendedName>
</protein>
<evidence type="ECO:0008006" key="5">
    <source>
        <dbReference type="Google" id="ProtNLM"/>
    </source>
</evidence>
<dbReference type="KEGG" id="mpar:F7D14_07870"/>
<dbReference type="RefSeq" id="WP_016922111.1">
    <property type="nucleotide sequence ID" value="NZ_CP044331.1"/>
</dbReference>
<feature type="transmembrane region" description="Helical" evidence="2">
    <location>
        <begin position="396"/>
        <end position="417"/>
    </location>
</feature>
<dbReference type="EMBL" id="CP044331">
    <property type="protein sequence ID" value="QGM97395.1"/>
    <property type="molecule type" value="Genomic_DNA"/>
</dbReference>
<feature type="transmembrane region" description="Helical" evidence="2">
    <location>
        <begin position="69"/>
        <end position="90"/>
    </location>
</feature>
<dbReference type="InterPro" id="IPR050445">
    <property type="entry name" value="Bact_polysacc_biosynth/exp"/>
</dbReference>
<dbReference type="AlphaFoldDB" id="A0A6B8M4Y2"/>
<organism evidence="3 4">
    <name type="scientific">Methylocystis parvus</name>
    <dbReference type="NCBI Taxonomy" id="134"/>
    <lineage>
        <taxon>Bacteria</taxon>
        <taxon>Pseudomonadati</taxon>
        <taxon>Pseudomonadota</taxon>
        <taxon>Alphaproteobacteria</taxon>
        <taxon>Hyphomicrobiales</taxon>
        <taxon>Methylocystaceae</taxon>
        <taxon>Methylocystis</taxon>
    </lineage>
</organism>
<dbReference type="GO" id="GO:0005886">
    <property type="term" value="C:plasma membrane"/>
    <property type="evidence" value="ECO:0007669"/>
    <property type="project" value="TreeGrafter"/>
</dbReference>
<evidence type="ECO:0000313" key="3">
    <source>
        <dbReference type="EMBL" id="QGM97395.1"/>
    </source>
</evidence>
<dbReference type="PANTHER" id="PTHR32309:SF13">
    <property type="entry name" value="FERRIC ENTEROBACTIN TRANSPORT PROTEIN FEPE"/>
    <property type="match status" value="1"/>
</dbReference>
<keyword evidence="1" id="KW-0175">Coiled coil</keyword>
<keyword evidence="2" id="KW-0472">Membrane</keyword>
<accession>A0A6B8M4Y2</accession>